<dbReference type="EMBL" id="JABCKV010000383">
    <property type="protein sequence ID" value="KAG5641125.1"/>
    <property type="molecule type" value="Genomic_DNA"/>
</dbReference>
<dbReference type="InterPro" id="IPR035587">
    <property type="entry name" value="DUS-like_FMN-bd"/>
</dbReference>
<dbReference type="Pfam" id="PF01207">
    <property type="entry name" value="Dus"/>
    <property type="match status" value="1"/>
</dbReference>
<dbReference type="PANTHER" id="PTHR11082:SF5">
    <property type="entry name" value="TRNA-DIHYDROURIDINE(16_17) SYNTHASE [NAD(P)(+)]-LIKE"/>
    <property type="match status" value="1"/>
</dbReference>
<evidence type="ECO:0000313" key="5">
    <source>
        <dbReference type="EMBL" id="KAG5641125.1"/>
    </source>
</evidence>
<evidence type="ECO:0000256" key="2">
    <source>
        <dbReference type="ARBA" id="ARBA00023027"/>
    </source>
</evidence>
<evidence type="ECO:0000313" key="6">
    <source>
        <dbReference type="Proteomes" id="UP000775547"/>
    </source>
</evidence>
<feature type="region of interest" description="Disordered" evidence="3">
    <location>
        <begin position="198"/>
        <end position="233"/>
    </location>
</feature>
<reference evidence="5" key="1">
    <citation type="submission" date="2020-07" db="EMBL/GenBank/DDBJ databases">
        <authorList>
            <person name="Nieuwenhuis M."/>
            <person name="Van De Peppel L.J.J."/>
        </authorList>
    </citation>
    <scope>NUCLEOTIDE SEQUENCE</scope>
    <source>
        <strain evidence="5">AP01</strain>
        <tissue evidence="5">Mycelium</tissue>
    </source>
</reference>
<dbReference type="CDD" id="cd02801">
    <property type="entry name" value="DUS_like_FMN"/>
    <property type="match status" value="1"/>
</dbReference>
<evidence type="ECO:0000256" key="3">
    <source>
        <dbReference type="SAM" id="MobiDB-lite"/>
    </source>
</evidence>
<dbReference type="Proteomes" id="UP000775547">
    <property type="component" value="Unassembled WGS sequence"/>
</dbReference>
<keyword evidence="2" id="KW-0520">NAD</keyword>
<name>A0A9P7G5D0_9AGAR</name>
<keyword evidence="1" id="KW-0521">NADP</keyword>
<dbReference type="GO" id="GO:0017150">
    <property type="term" value="F:tRNA dihydrouridine synthase activity"/>
    <property type="evidence" value="ECO:0007669"/>
    <property type="project" value="TreeGrafter"/>
</dbReference>
<keyword evidence="6" id="KW-1185">Reference proteome</keyword>
<feature type="domain" description="DUS-like FMN-binding" evidence="4">
    <location>
        <begin position="4"/>
        <end position="106"/>
    </location>
</feature>
<accession>A0A9P7G5D0</accession>
<gene>
    <name evidence="5" type="ORF">DXG03_005953</name>
</gene>
<dbReference type="SUPFAM" id="SSF51395">
    <property type="entry name" value="FMN-linked oxidoreductases"/>
    <property type="match status" value="1"/>
</dbReference>
<organism evidence="5 6">
    <name type="scientific">Asterophora parasitica</name>
    <dbReference type="NCBI Taxonomy" id="117018"/>
    <lineage>
        <taxon>Eukaryota</taxon>
        <taxon>Fungi</taxon>
        <taxon>Dikarya</taxon>
        <taxon>Basidiomycota</taxon>
        <taxon>Agaricomycotina</taxon>
        <taxon>Agaricomycetes</taxon>
        <taxon>Agaricomycetidae</taxon>
        <taxon>Agaricales</taxon>
        <taxon>Tricholomatineae</taxon>
        <taxon>Lyophyllaceae</taxon>
        <taxon>Asterophora</taxon>
    </lineage>
</organism>
<dbReference type="AlphaFoldDB" id="A0A9P7G5D0"/>
<dbReference type="InterPro" id="IPR013785">
    <property type="entry name" value="Aldolase_TIM"/>
</dbReference>
<comment type="caution">
    <text evidence="5">The sequence shown here is derived from an EMBL/GenBank/DDBJ whole genome shotgun (WGS) entry which is preliminary data.</text>
</comment>
<protein>
    <recommendedName>
        <fullName evidence="4">DUS-like FMN-binding domain-containing protein</fullName>
    </recommendedName>
</protein>
<evidence type="ECO:0000259" key="4">
    <source>
        <dbReference type="Pfam" id="PF01207"/>
    </source>
</evidence>
<proteinExistence type="predicted"/>
<sequence length="250" mass="27587">MAQSFTVPTSVKIRLCQPKSSTIDLAQRLEACGASWVTLHARTVSARRRRQGAADLPMVKAIKEALRVPVISNGNVRLWDDIPANLELTGADGVMVGETLLGNPWCALPSVPVISYLKLPCSLFAKTVPDPVDIALEYLGLCRQFPGTASLAVMQTHVRHFVEFQCARRPWFHKFRAALGSTSSTEEMEKLLRTSVEQWRGRRPRGRDDDGTQSELDVSVANEEDSAATTEGFDKELRDHDAVDTTLLLG</sequence>
<dbReference type="OrthoDB" id="272303at2759"/>
<evidence type="ECO:0000256" key="1">
    <source>
        <dbReference type="ARBA" id="ARBA00022857"/>
    </source>
</evidence>
<reference evidence="5" key="2">
    <citation type="submission" date="2021-10" db="EMBL/GenBank/DDBJ databases">
        <title>Phylogenomics reveals ancestral predisposition of the termite-cultivated fungus Termitomyces towards a domesticated lifestyle.</title>
        <authorList>
            <person name="Auxier B."/>
            <person name="Grum-Grzhimaylo A."/>
            <person name="Cardenas M.E."/>
            <person name="Lodge J.D."/>
            <person name="Laessoe T."/>
            <person name="Pedersen O."/>
            <person name="Smith M.E."/>
            <person name="Kuyper T.W."/>
            <person name="Franco-Molano E.A."/>
            <person name="Baroni T.J."/>
            <person name="Aanen D.K."/>
        </authorList>
    </citation>
    <scope>NUCLEOTIDE SEQUENCE</scope>
    <source>
        <strain evidence="5">AP01</strain>
        <tissue evidence="5">Mycelium</tissue>
    </source>
</reference>
<dbReference type="PANTHER" id="PTHR11082">
    <property type="entry name" value="TRNA-DIHYDROURIDINE SYNTHASE"/>
    <property type="match status" value="1"/>
</dbReference>
<dbReference type="Gene3D" id="3.20.20.70">
    <property type="entry name" value="Aldolase class I"/>
    <property type="match status" value="1"/>
</dbReference>